<dbReference type="Gramene" id="Kaladp0017s0006.1.v1.1">
    <property type="protein sequence ID" value="Kaladp0017s0006.1.v1.1"/>
    <property type="gene ID" value="Kaladp0017s0006.v1.1"/>
</dbReference>
<evidence type="ECO:0000259" key="6">
    <source>
        <dbReference type="PROSITE" id="PS51471"/>
    </source>
</evidence>
<evidence type="ECO:0000256" key="3">
    <source>
        <dbReference type="ARBA" id="ARBA00023004"/>
    </source>
</evidence>
<dbReference type="InterPro" id="IPR050295">
    <property type="entry name" value="Plant_2OG-oxidoreductases"/>
</dbReference>
<dbReference type="GO" id="GO:0046872">
    <property type="term" value="F:metal ion binding"/>
    <property type="evidence" value="ECO:0007669"/>
    <property type="project" value="UniProtKB-KW"/>
</dbReference>
<accession>A0A7N0ZR44</accession>
<dbReference type="FunFam" id="2.60.120.330:FF:000018">
    <property type="entry name" value="2-oxoglutarate (2OG) and Fe(II)-dependent oxygenase superfamily protein"/>
    <property type="match status" value="1"/>
</dbReference>
<dbReference type="Proteomes" id="UP000594263">
    <property type="component" value="Unplaced"/>
</dbReference>
<dbReference type="GO" id="GO:0016491">
    <property type="term" value="F:oxidoreductase activity"/>
    <property type="evidence" value="ECO:0007669"/>
    <property type="project" value="UniProtKB-KW"/>
</dbReference>
<dbReference type="Pfam" id="PF14226">
    <property type="entry name" value="DIOX_N"/>
    <property type="match status" value="1"/>
</dbReference>
<feature type="region of interest" description="Disordered" evidence="5">
    <location>
        <begin position="1"/>
        <end position="23"/>
    </location>
</feature>
<keyword evidence="8" id="KW-1185">Reference proteome</keyword>
<evidence type="ECO:0000313" key="7">
    <source>
        <dbReference type="EnsemblPlants" id="Kaladp0017s0006.1.v1.1"/>
    </source>
</evidence>
<evidence type="ECO:0000256" key="1">
    <source>
        <dbReference type="ARBA" id="ARBA00008056"/>
    </source>
</evidence>
<protein>
    <recommendedName>
        <fullName evidence="6">Fe2OG dioxygenase domain-containing protein</fullName>
    </recommendedName>
</protein>
<dbReference type="InterPro" id="IPR026992">
    <property type="entry name" value="DIOX_N"/>
</dbReference>
<keyword evidence="4" id="KW-0560">Oxidoreductase</keyword>
<dbReference type="Pfam" id="PF03171">
    <property type="entry name" value="2OG-FeII_Oxy"/>
    <property type="match status" value="1"/>
</dbReference>
<dbReference type="InterPro" id="IPR044861">
    <property type="entry name" value="IPNS-like_FE2OG_OXY"/>
</dbReference>
<keyword evidence="3 4" id="KW-0408">Iron</keyword>
<feature type="domain" description="Fe2OG dioxygenase" evidence="6">
    <location>
        <begin position="206"/>
        <end position="306"/>
    </location>
</feature>
<keyword evidence="2 4" id="KW-0479">Metal-binding</keyword>
<proteinExistence type="inferred from homology"/>
<sequence length="353" mass="40245">MSSSSSSSSSTFVPKPVQEQLSNGEEFSERYIYKGPDRETVGAHFPVADIQVVDLRKLSYLSPERDEELKKLKSALNSWGCFQAVNHGMSISLMEQTREATKSFFATAKKEKQKYARPEDDIEGYGNDMILSEKQTLDWTDRLYLTIMPIGQRKLQYWPQTPPNFRDVLDEFAKASERIGEEVFKAMAVSLGLDEHCFMEMYGKEPKMYARFNFYPPCPRPDLVLGVKPHADGSALTILLQDKDVEGLQVEKNGQWFRVATIPVALLINVGDQMEIMSNGYFWSPVHRVSTNASNERISVAVFCIPDGESEIEPAGELMDEDRPRLYKTVKNYVDLYFQNYQIGRRPIDAAKI</sequence>
<evidence type="ECO:0000313" key="8">
    <source>
        <dbReference type="Proteomes" id="UP000594263"/>
    </source>
</evidence>
<dbReference type="InterPro" id="IPR005123">
    <property type="entry name" value="Oxoglu/Fe-dep_dioxygenase_dom"/>
</dbReference>
<reference evidence="7" key="1">
    <citation type="submission" date="2021-01" db="UniProtKB">
        <authorList>
            <consortium name="EnsemblPlants"/>
        </authorList>
    </citation>
    <scope>IDENTIFICATION</scope>
</reference>
<dbReference type="AlphaFoldDB" id="A0A7N0ZR44"/>
<dbReference type="SUPFAM" id="SSF51197">
    <property type="entry name" value="Clavaminate synthase-like"/>
    <property type="match status" value="1"/>
</dbReference>
<comment type="similarity">
    <text evidence="1 4">Belongs to the iron/ascorbate-dependent oxidoreductase family.</text>
</comment>
<organism evidence="7 8">
    <name type="scientific">Kalanchoe fedtschenkoi</name>
    <name type="common">Lavender scallops</name>
    <name type="synonym">South American air plant</name>
    <dbReference type="NCBI Taxonomy" id="63787"/>
    <lineage>
        <taxon>Eukaryota</taxon>
        <taxon>Viridiplantae</taxon>
        <taxon>Streptophyta</taxon>
        <taxon>Embryophyta</taxon>
        <taxon>Tracheophyta</taxon>
        <taxon>Spermatophyta</taxon>
        <taxon>Magnoliopsida</taxon>
        <taxon>eudicotyledons</taxon>
        <taxon>Gunneridae</taxon>
        <taxon>Pentapetalae</taxon>
        <taxon>Saxifragales</taxon>
        <taxon>Crassulaceae</taxon>
        <taxon>Kalanchoe</taxon>
    </lineage>
</organism>
<dbReference type="PROSITE" id="PS51471">
    <property type="entry name" value="FE2OG_OXY"/>
    <property type="match status" value="1"/>
</dbReference>
<name>A0A7N0ZR44_KALFE</name>
<feature type="compositionally biased region" description="Low complexity" evidence="5">
    <location>
        <begin position="1"/>
        <end position="10"/>
    </location>
</feature>
<evidence type="ECO:0000256" key="4">
    <source>
        <dbReference type="RuleBase" id="RU003682"/>
    </source>
</evidence>
<evidence type="ECO:0000256" key="2">
    <source>
        <dbReference type="ARBA" id="ARBA00022723"/>
    </source>
</evidence>
<dbReference type="PANTHER" id="PTHR47991">
    <property type="entry name" value="OXOGLUTARATE/IRON-DEPENDENT DIOXYGENASE"/>
    <property type="match status" value="1"/>
</dbReference>
<dbReference type="EnsemblPlants" id="Kaladp0017s0006.1.v1.1">
    <property type="protein sequence ID" value="Kaladp0017s0006.1.v1.1"/>
    <property type="gene ID" value="Kaladp0017s0006.v1.1"/>
</dbReference>
<dbReference type="OMA" id="MADGHQW"/>
<dbReference type="InterPro" id="IPR027443">
    <property type="entry name" value="IPNS-like_sf"/>
</dbReference>
<evidence type="ECO:0000256" key="5">
    <source>
        <dbReference type="SAM" id="MobiDB-lite"/>
    </source>
</evidence>
<dbReference type="Gene3D" id="2.60.120.330">
    <property type="entry name" value="B-lactam Antibiotic, Isopenicillin N Synthase, Chain"/>
    <property type="match status" value="1"/>
</dbReference>